<feature type="domain" description="DC1" evidence="2">
    <location>
        <begin position="368"/>
        <end position="412"/>
    </location>
</feature>
<dbReference type="SUPFAM" id="SSF57889">
    <property type="entry name" value="Cysteine-rich domain"/>
    <property type="match status" value="5"/>
</dbReference>
<organism evidence="3 4">
    <name type="scientific">Theobroma cacao</name>
    <name type="common">Cacao</name>
    <name type="synonym">Cocoa</name>
    <dbReference type="NCBI Taxonomy" id="3641"/>
    <lineage>
        <taxon>Eukaryota</taxon>
        <taxon>Viridiplantae</taxon>
        <taxon>Streptophyta</taxon>
        <taxon>Embryophyta</taxon>
        <taxon>Tracheophyta</taxon>
        <taxon>Spermatophyta</taxon>
        <taxon>Magnoliopsida</taxon>
        <taxon>eudicotyledons</taxon>
        <taxon>Gunneridae</taxon>
        <taxon>Pentapetalae</taxon>
        <taxon>rosids</taxon>
        <taxon>malvids</taxon>
        <taxon>Malvales</taxon>
        <taxon>Malvaceae</taxon>
        <taxon>Byttnerioideae</taxon>
        <taxon>Theobroma</taxon>
    </lineage>
</organism>
<dbReference type="Pfam" id="PF03107">
    <property type="entry name" value="C1_2"/>
    <property type="match status" value="4"/>
</dbReference>
<dbReference type="InterPro" id="IPR004146">
    <property type="entry name" value="DC1"/>
</dbReference>
<evidence type="ECO:0000313" key="3">
    <source>
        <dbReference type="Proteomes" id="UP000694886"/>
    </source>
</evidence>
<protein>
    <submittedName>
        <fullName evidence="4">Uncharacterized protein LOC18600184</fullName>
    </submittedName>
</protein>
<dbReference type="RefSeq" id="XP_007030563.2">
    <property type="nucleotide sequence ID" value="XM_007030501.2"/>
</dbReference>
<dbReference type="Gramene" id="Tc05v2_t023430.1">
    <property type="protein sequence ID" value="Tc05v2_p023430.1"/>
    <property type="gene ID" value="Tc05v2_g023430"/>
</dbReference>
<sequence length="622" mass="71605">MTINISIPGYVLNALRKLYLGPIPVKAATFGSIKTKQQELPVQITLALHSEHFLDLSFHVSQDFICDKCVCIARGFKYSCEHCSFNLDYFCALKTNEEGRWRCVHKEQRSIIKHFIHQHGLSLFSYRKISILSYVCTWCEEPLSGSLAIFRPIAMLAKGNLISIRIDTIVVMTATSGFILAKSTNSMPGSMNMELEHGATSLMVDGKVSVEKVMEHGESELGETIDTTIYKSRELKMQIQHFNHHHPLNFHEVHKEDENLGCKACKLEIHGPAYICKECGYYLHKACTELPNEVLHPLHPQHALNLLTRSPNTRHFICDECGDISDGFLYFCCECHFKVDVKCAGLSAPSNQGQRQKEMARKTKISHFSHDHMLVLGSAKKDYHCSYCQLEIFGLAYCCLDCNDIYVLHESCLEFPEKMQHPFHPLHPLMAKMFLTESCHACDFRFVGISYSCLECDLHLHPTCLNSMRRALKFNLRTCKLDFFYFGIGCQMLFNGYACLRCDETGAGPFCFCIEANISLHLECFPIPQMVKSTYQSHPLVLKNSFVEDDTREYYCDICEEERFAKYHIYYCEECQDMFVTHLECVLFEVEEVLSWPVPRIRNKSVELEEEIEDRLRDFDLL</sequence>
<reference evidence="4" key="2">
    <citation type="submission" date="2025-08" db="UniProtKB">
        <authorList>
            <consortium name="RefSeq"/>
        </authorList>
    </citation>
    <scope>IDENTIFICATION</scope>
</reference>
<proteinExistence type="predicted"/>
<dbReference type="PANTHER" id="PTHR46288">
    <property type="entry name" value="PHORBOL-ESTER/DAG-TYPE DOMAIN-CONTAINING PROTEIN"/>
    <property type="match status" value="1"/>
</dbReference>
<gene>
    <name evidence="4" type="primary">LOC18600184</name>
</gene>
<evidence type="ECO:0000313" key="4">
    <source>
        <dbReference type="RefSeq" id="XP_007030563.2"/>
    </source>
</evidence>
<reference evidence="3" key="1">
    <citation type="journal article" date="1997" name="Nucleic Acids Res.">
        <title>tRNAscan-SE: a program for improved detection of transfer RNA genes in genomic sequence.</title>
        <authorList>
            <person name="Lowe T.M."/>
            <person name="Eddy S.R."/>
        </authorList>
    </citation>
    <scope>NUCLEOTIDE SEQUENCE [LARGE SCALE GENOMIC DNA]</scope>
    <source>
        <strain evidence="3">r\B97-61/B2</strain>
    </source>
</reference>
<dbReference type="KEGG" id="tcc:18600184"/>
<dbReference type="GeneID" id="18600184"/>
<feature type="domain" description="DC1" evidence="2">
    <location>
        <begin position="297"/>
        <end position="344"/>
    </location>
</feature>
<feature type="domain" description="DC1" evidence="2">
    <location>
        <begin position="536"/>
        <end position="586"/>
    </location>
</feature>
<accession>A0AB32V4Z3</accession>
<keyword evidence="1" id="KW-0677">Repeat</keyword>
<feature type="domain" description="DC1" evidence="2">
    <location>
        <begin position="243"/>
        <end position="287"/>
    </location>
</feature>
<dbReference type="AlphaFoldDB" id="A0AB32V4Z3"/>
<evidence type="ECO:0000256" key="1">
    <source>
        <dbReference type="ARBA" id="ARBA00022737"/>
    </source>
</evidence>
<dbReference type="PANTHER" id="PTHR46288:SF27">
    <property type="entry name" value="CYSTEINE_HISTIDINE-RICH C1 DOMAIN FAMILY PROTEIN"/>
    <property type="match status" value="1"/>
</dbReference>
<name>A0AB32V4Z3_THECC</name>
<evidence type="ECO:0000259" key="2">
    <source>
        <dbReference type="Pfam" id="PF03107"/>
    </source>
</evidence>
<dbReference type="Proteomes" id="UP000694886">
    <property type="component" value="Chromosome 5"/>
</dbReference>
<dbReference type="InterPro" id="IPR046349">
    <property type="entry name" value="C1-like_sf"/>
</dbReference>